<dbReference type="AlphaFoldDB" id="A0A099WFB0"/>
<organism evidence="8 13">
    <name type="scientific">Listeria booriae</name>
    <dbReference type="NCBI Taxonomy" id="1552123"/>
    <lineage>
        <taxon>Bacteria</taxon>
        <taxon>Bacillati</taxon>
        <taxon>Bacillota</taxon>
        <taxon>Bacilli</taxon>
        <taxon>Bacillales</taxon>
        <taxon>Listeriaceae</taxon>
        <taxon>Listeria</taxon>
    </lineage>
</organism>
<dbReference type="STRING" id="1552123.EP57_02110"/>
<dbReference type="GeneID" id="58716233"/>
<protein>
    <submittedName>
        <fullName evidence="8">MFS transporter</fullName>
    </submittedName>
</protein>
<dbReference type="Proteomes" id="UP000553016">
    <property type="component" value="Unassembled WGS sequence"/>
</dbReference>
<feature type="transmembrane region" description="Helical" evidence="6">
    <location>
        <begin position="364"/>
        <end position="385"/>
    </location>
</feature>
<evidence type="ECO:0000256" key="1">
    <source>
        <dbReference type="ARBA" id="ARBA00004651"/>
    </source>
</evidence>
<dbReference type="SUPFAM" id="SSF103473">
    <property type="entry name" value="MFS general substrate transporter"/>
    <property type="match status" value="1"/>
</dbReference>
<evidence type="ECO:0000313" key="12">
    <source>
        <dbReference type="EMBL" id="MBC2245494.1"/>
    </source>
</evidence>
<dbReference type="Gene3D" id="1.20.1250.20">
    <property type="entry name" value="MFS general substrate transporter like domains"/>
    <property type="match status" value="2"/>
</dbReference>
<evidence type="ECO:0000313" key="14">
    <source>
        <dbReference type="Proteomes" id="UP000541735"/>
    </source>
</evidence>
<dbReference type="EMBL" id="JAARUV010000002">
    <property type="protein sequence ID" value="MBC1778777.1"/>
    <property type="molecule type" value="Genomic_DNA"/>
</dbReference>
<feature type="transmembrane region" description="Helical" evidence="6">
    <location>
        <begin position="304"/>
        <end position="326"/>
    </location>
</feature>
<dbReference type="PANTHER" id="PTHR23514:SF13">
    <property type="entry name" value="INNER MEMBRANE PROTEIN YBJJ"/>
    <property type="match status" value="1"/>
</dbReference>
<dbReference type="InterPro" id="IPR036259">
    <property type="entry name" value="MFS_trans_sf"/>
</dbReference>
<feature type="transmembrane region" description="Helical" evidence="6">
    <location>
        <begin position="130"/>
        <end position="154"/>
    </location>
</feature>
<evidence type="ECO:0000256" key="5">
    <source>
        <dbReference type="ARBA" id="ARBA00023136"/>
    </source>
</evidence>
<evidence type="ECO:0000313" key="9">
    <source>
        <dbReference type="EMBL" id="MBC1778777.1"/>
    </source>
</evidence>
<evidence type="ECO:0000259" key="7">
    <source>
        <dbReference type="PROSITE" id="PS50850"/>
    </source>
</evidence>
<accession>A0A099WFB0</accession>
<keyword evidence="5 6" id="KW-0472">Membrane</keyword>
<dbReference type="EMBL" id="JAARYD010000008">
    <property type="protein sequence ID" value="MBC2177952.1"/>
    <property type="molecule type" value="Genomic_DNA"/>
</dbReference>
<evidence type="ECO:0000256" key="3">
    <source>
        <dbReference type="ARBA" id="ARBA00022692"/>
    </source>
</evidence>
<evidence type="ECO:0000313" key="13">
    <source>
        <dbReference type="Proteomes" id="UP000029844"/>
    </source>
</evidence>
<dbReference type="Proteomes" id="UP000029844">
    <property type="component" value="Unassembled WGS sequence"/>
</dbReference>
<keyword evidence="4 6" id="KW-1133">Transmembrane helix</keyword>
<dbReference type="InterPro" id="IPR051788">
    <property type="entry name" value="MFS_Transporter"/>
</dbReference>
<feature type="transmembrane region" description="Helical" evidence="6">
    <location>
        <begin position="278"/>
        <end position="298"/>
    </location>
</feature>
<dbReference type="Pfam" id="PF07690">
    <property type="entry name" value="MFS_1"/>
    <property type="match status" value="1"/>
</dbReference>
<feature type="transmembrane region" description="Helical" evidence="6">
    <location>
        <begin position="5"/>
        <end position="24"/>
    </location>
</feature>
<comment type="caution">
    <text evidence="8">The sequence shown here is derived from an EMBL/GenBank/DDBJ whole genome shotgun (WGS) entry which is preliminary data.</text>
</comment>
<evidence type="ECO:0000313" key="11">
    <source>
        <dbReference type="EMBL" id="MBC2242359.1"/>
    </source>
</evidence>
<dbReference type="PROSITE" id="PS50850">
    <property type="entry name" value="MFS"/>
    <property type="match status" value="1"/>
</dbReference>
<dbReference type="eggNOG" id="COG0738">
    <property type="taxonomic scope" value="Bacteria"/>
</dbReference>
<evidence type="ECO:0000256" key="2">
    <source>
        <dbReference type="ARBA" id="ARBA00022448"/>
    </source>
</evidence>
<dbReference type="EMBL" id="JNFA01000004">
    <property type="protein sequence ID" value="KGL43687.1"/>
    <property type="molecule type" value="Genomic_DNA"/>
</dbReference>
<dbReference type="OrthoDB" id="9809599at2"/>
<dbReference type="CDD" id="cd17393">
    <property type="entry name" value="MFS_MosC_like"/>
    <property type="match status" value="1"/>
</dbReference>
<evidence type="ECO:0000313" key="17">
    <source>
        <dbReference type="Proteomes" id="UP000553016"/>
    </source>
</evidence>
<evidence type="ECO:0000256" key="4">
    <source>
        <dbReference type="ARBA" id="ARBA00022989"/>
    </source>
</evidence>
<dbReference type="RefSeq" id="WP_036083752.1">
    <property type="nucleotide sequence ID" value="NZ_CBCSHQ010000006.1"/>
</dbReference>
<feature type="transmembrane region" description="Helical" evidence="6">
    <location>
        <begin position="338"/>
        <end position="358"/>
    </location>
</feature>
<evidence type="ECO:0000256" key="6">
    <source>
        <dbReference type="SAM" id="Phobius"/>
    </source>
</evidence>
<feature type="transmembrane region" description="Helical" evidence="6">
    <location>
        <begin position="160"/>
        <end position="178"/>
    </location>
</feature>
<feature type="transmembrane region" description="Helical" evidence="6">
    <location>
        <begin position="70"/>
        <end position="90"/>
    </location>
</feature>
<proteinExistence type="predicted"/>
<feature type="transmembrane region" description="Helical" evidence="6">
    <location>
        <begin position="96"/>
        <end position="118"/>
    </location>
</feature>
<keyword evidence="3 6" id="KW-0812">Transmembrane</keyword>
<gene>
    <name evidence="8" type="ORF">EP57_02110</name>
    <name evidence="9" type="ORF">HCA46_08010</name>
    <name evidence="12" type="ORF">HCB25_15630</name>
    <name evidence="10" type="ORF">HCB27_15085</name>
    <name evidence="11" type="ORF">HCB35_17960</name>
</gene>
<dbReference type="EMBL" id="JAARZA010000014">
    <property type="protein sequence ID" value="MBC2242359.1"/>
    <property type="molecule type" value="Genomic_DNA"/>
</dbReference>
<dbReference type="GO" id="GO:0022857">
    <property type="term" value="F:transmembrane transporter activity"/>
    <property type="evidence" value="ECO:0007669"/>
    <property type="project" value="InterPro"/>
</dbReference>
<feature type="domain" description="Major facilitator superfamily (MFS) profile" evidence="7">
    <location>
        <begin position="1"/>
        <end position="389"/>
    </location>
</feature>
<feature type="transmembrane region" description="Helical" evidence="6">
    <location>
        <begin position="246"/>
        <end position="266"/>
    </location>
</feature>
<dbReference type="Proteomes" id="UP000541735">
    <property type="component" value="Unassembled WGS sequence"/>
</dbReference>
<name>A0A099WFB0_9LIST</name>
<dbReference type="Proteomes" id="UP000547643">
    <property type="component" value="Unassembled WGS sequence"/>
</dbReference>
<reference evidence="14 15" key="2">
    <citation type="submission" date="2020-03" db="EMBL/GenBank/DDBJ databases">
        <title>Soil Listeria distribution.</title>
        <authorList>
            <person name="Liao J."/>
            <person name="Wiedmann M."/>
        </authorList>
    </citation>
    <scope>NUCLEOTIDE SEQUENCE [LARGE SCALE GENOMIC DNA]</scope>
    <source>
        <strain evidence="11 17">FSL L7-0149</strain>
        <strain evidence="12 16">FSL L7-0153</strain>
        <strain evidence="10 14">FSL L7-0259</strain>
        <strain evidence="9 15">FSL L7-1017</strain>
    </source>
</reference>
<sequence>MEKKWYYAILIIFTTCGFSFSSWISRTPELRDALHASAGTMGVILLGLSMGSILGLVLSNVFVRARGGRFAIMTSAFFMFGGFLTLATGAMVASQIVVFVALFIFGMGAGMCNVAMNLEGTEIEYRIKKTILPVLHAAFSIGTLVGAGVGVLFIKLGVSVSVHLVIVACLLFAILMVSTRFVPAGIGKESAADKKANAEESAADKRLWLNKRTVALAIMGLCLAFVEGSANDWIPLAMVDGYDVSHSLSTVIYGVFLAGMISGRLVSGRLIDTYGRVLLLRVAVAFAAIGLLLVILKISVVVCVIAIFLWGAGASLGFPMAISAAGDESQYAVKRVSLVTLAGYSASLAGPPILGFLANSFGLLNAFIFVLVAICVAGIFTGNVAKIKKTA</sequence>
<evidence type="ECO:0000313" key="10">
    <source>
        <dbReference type="EMBL" id="MBC2177952.1"/>
    </source>
</evidence>
<dbReference type="GO" id="GO:0005886">
    <property type="term" value="C:plasma membrane"/>
    <property type="evidence" value="ECO:0007669"/>
    <property type="project" value="UniProtKB-SubCell"/>
</dbReference>
<dbReference type="InterPro" id="IPR011701">
    <property type="entry name" value="MFS"/>
</dbReference>
<comment type="subcellular location">
    <subcellularLocation>
        <location evidence="1">Cell membrane</location>
        <topology evidence="1">Multi-pass membrane protein</topology>
    </subcellularLocation>
</comment>
<feature type="transmembrane region" description="Helical" evidence="6">
    <location>
        <begin position="214"/>
        <end position="234"/>
    </location>
</feature>
<evidence type="ECO:0000313" key="8">
    <source>
        <dbReference type="EMBL" id="KGL43687.1"/>
    </source>
</evidence>
<reference evidence="8 13" key="1">
    <citation type="submission" date="2014-05" db="EMBL/GenBank/DDBJ databases">
        <title>Novel Listeriaceae from food processing environments.</title>
        <authorList>
            <person name="den Bakker H.C."/>
        </authorList>
    </citation>
    <scope>NUCLEOTIDE SEQUENCE [LARGE SCALE GENOMIC DNA]</scope>
    <source>
        <strain evidence="8 13">FSL A5-0281</strain>
    </source>
</reference>
<feature type="transmembrane region" description="Helical" evidence="6">
    <location>
        <begin position="36"/>
        <end position="58"/>
    </location>
</feature>
<keyword evidence="13" id="KW-1185">Reference proteome</keyword>
<dbReference type="PANTHER" id="PTHR23514">
    <property type="entry name" value="BYPASS OF STOP CODON PROTEIN 6"/>
    <property type="match status" value="1"/>
</dbReference>
<dbReference type="EMBL" id="JAARYY010000012">
    <property type="protein sequence ID" value="MBC2245494.1"/>
    <property type="molecule type" value="Genomic_DNA"/>
</dbReference>
<evidence type="ECO:0000313" key="15">
    <source>
        <dbReference type="Proteomes" id="UP000547643"/>
    </source>
</evidence>
<dbReference type="InterPro" id="IPR020846">
    <property type="entry name" value="MFS_dom"/>
</dbReference>
<dbReference type="Proteomes" id="UP000550367">
    <property type="component" value="Unassembled WGS sequence"/>
</dbReference>
<evidence type="ECO:0000313" key="16">
    <source>
        <dbReference type="Proteomes" id="UP000550367"/>
    </source>
</evidence>
<keyword evidence="2" id="KW-0813">Transport</keyword>